<dbReference type="KEGG" id="xfs:D934_01710"/>
<keyword evidence="6 9" id="KW-1133">Transmembrane helix</keyword>
<evidence type="ECO:0000313" key="12">
    <source>
        <dbReference type="Proteomes" id="UP000027215"/>
    </source>
</evidence>
<feature type="domain" description="Glycosyltransferase 2-like" evidence="10">
    <location>
        <begin position="53"/>
        <end position="216"/>
    </location>
</feature>
<comment type="subcellular location">
    <subcellularLocation>
        <location evidence="1">Cell membrane</location>
        <topology evidence="1">Multi-pass membrane protein</topology>
    </subcellularLocation>
</comment>
<evidence type="ECO:0000256" key="2">
    <source>
        <dbReference type="ARBA" id="ARBA00022475"/>
    </source>
</evidence>
<feature type="transmembrane region" description="Helical" evidence="9">
    <location>
        <begin position="281"/>
        <end position="303"/>
    </location>
</feature>
<keyword evidence="2" id="KW-1003">Cell membrane</keyword>
<dbReference type="InterPro" id="IPR050256">
    <property type="entry name" value="Glycosyltransferase_2"/>
</dbReference>
<comment type="similarity">
    <text evidence="8">Belongs to the glycosyltransferase 2 family. GtrB subfamily.</text>
</comment>
<dbReference type="GO" id="GO:0016757">
    <property type="term" value="F:glycosyltransferase activity"/>
    <property type="evidence" value="ECO:0007669"/>
    <property type="project" value="UniProtKB-KW"/>
</dbReference>
<dbReference type="Proteomes" id="UP000027215">
    <property type="component" value="Chromosome"/>
</dbReference>
<dbReference type="FunFam" id="3.90.550.10:FF:000079">
    <property type="entry name" value="Probable glycosyl transferase"/>
    <property type="match status" value="1"/>
</dbReference>
<reference evidence="11 12" key="1">
    <citation type="submission" date="2013-08" db="EMBL/GenBank/DDBJ databases">
        <authorList>
            <person name="Stouthamer R."/>
            <person name="Nunney L."/>
        </authorList>
    </citation>
    <scope>NUCLEOTIDE SEQUENCE [LARGE SCALE GENOMIC DNA]</scope>
    <source>
        <strain evidence="12">ann-1</strain>
    </source>
</reference>
<dbReference type="PATRIC" id="fig|155920.8.peg.402"/>
<dbReference type="PANTHER" id="PTHR48090:SF1">
    <property type="entry name" value="PROPHAGE BACTOPRENOL GLUCOSYL TRANSFERASE HOMOLOG"/>
    <property type="match status" value="1"/>
</dbReference>
<sequence length="383" mass="42698">MPLSNMLDLDTLNAVTLIRLEEKPGRSISSSPAVADGRIAPVPYSDMNRECLTVVVPAYNEAQTLPLLHPRIVAALNTLPELDGRLLYVDDGSNDRTWDIIEALVVNDTRVGGIKLSRNFGKEIAITAGLDNTPFGAVLLLDADGQDPPELIPQFVARWRAGYDNVYGTRLERQGEGLIKRFLAASFYRMIGRLSPTPIPTDTGDFRLLSPRALQALRQIRERHRFMKGLFGWVGFRQIALPYRREPRLSGRSKFTFWRLWNFALEGITSFSTAPLRVTTYLGLITAVFAFGYGVWIVLKALIIGDRVPGWPTMMTVILLLGGVQLIALGLIGEYLGRLYDESKRRPLYFIDTAAGIAECHPQQIIDGKIPQNTASIVDCEQQ</sequence>
<dbReference type="HOGENOM" id="CLU_033536_0_1_6"/>
<evidence type="ECO:0000313" key="11">
    <source>
        <dbReference type="EMBL" id="AIC09314.1"/>
    </source>
</evidence>
<dbReference type="GO" id="GO:0005886">
    <property type="term" value="C:plasma membrane"/>
    <property type="evidence" value="ECO:0007669"/>
    <property type="project" value="UniProtKB-SubCell"/>
</dbReference>
<organism evidence="11 12">
    <name type="scientific">Xylella fastidiosa subsp. sandyi Ann-1</name>
    <dbReference type="NCBI Taxonomy" id="155920"/>
    <lineage>
        <taxon>Bacteria</taxon>
        <taxon>Pseudomonadati</taxon>
        <taxon>Pseudomonadota</taxon>
        <taxon>Gammaproteobacteria</taxon>
        <taxon>Lysobacterales</taxon>
        <taxon>Lysobacteraceae</taxon>
        <taxon>Xylella</taxon>
    </lineage>
</organism>
<dbReference type="Pfam" id="PF00535">
    <property type="entry name" value="Glycos_transf_2"/>
    <property type="match status" value="1"/>
</dbReference>
<proteinExistence type="inferred from homology"/>
<feature type="transmembrane region" description="Helical" evidence="9">
    <location>
        <begin position="315"/>
        <end position="336"/>
    </location>
</feature>
<evidence type="ECO:0000256" key="3">
    <source>
        <dbReference type="ARBA" id="ARBA00022676"/>
    </source>
</evidence>
<evidence type="ECO:0000256" key="9">
    <source>
        <dbReference type="SAM" id="Phobius"/>
    </source>
</evidence>
<dbReference type="EMBL" id="CP006696">
    <property type="protein sequence ID" value="AIC09314.1"/>
    <property type="molecule type" value="Genomic_DNA"/>
</dbReference>
<keyword evidence="5 9" id="KW-0812">Transmembrane</keyword>
<dbReference type="Gene3D" id="3.90.550.10">
    <property type="entry name" value="Spore Coat Polysaccharide Biosynthesis Protein SpsA, Chain A"/>
    <property type="match status" value="1"/>
</dbReference>
<keyword evidence="3" id="KW-0328">Glycosyltransferase</keyword>
<dbReference type="SUPFAM" id="SSF53448">
    <property type="entry name" value="Nucleotide-diphospho-sugar transferases"/>
    <property type="match status" value="1"/>
</dbReference>
<accession>A0A060GXY7</accession>
<dbReference type="InterPro" id="IPR001173">
    <property type="entry name" value="Glyco_trans_2-like"/>
</dbReference>
<dbReference type="PANTHER" id="PTHR48090">
    <property type="entry name" value="UNDECAPRENYL-PHOSPHATE 4-DEOXY-4-FORMAMIDO-L-ARABINOSE TRANSFERASE-RELATED"/>
    <property type="match status" value="1"/>
</dbReference>
<keyword evidence="7 9" id="KW-0472">Membrane</keyword>
<evidence type="ECO:0000256" key="5">
    <source>
        <dbReference type="ARBA" id="ARBA00022692"/>
    </source>
</evidence>
<keyword evidence="4 11" id="KW-0808">Transferase</keyword>
<dbReference type="AlphaFoldDB" id="A0A060GXY7"/>
<evidence type="ECO:0000256" key="7">
    <source>
        <dbReference type="ARBA" id="ARBA00023136"/>
    </source>
</evidence>
<evidence type="ECO:0000256" key="4">
    <source>
        <dbReference type="ARBA" id="ARBA00022679"/>
    </source>
</evidence>
<evidence type="ECO:0000256" key="1">
    <source>
        <dbReference type="ARBA" id="ARBA00004651"/>
    </source>
</evidence>
<evidence type="ECO:0000256" key="6">
    <source>
        <dbReference type="ARBA" id="ARBA00022989"/>
    </source>
</evidence>
<dbReference type="InterPro" id="IPR029044">
    <property type="entry name" value="Nucleotide-diphossugar_trans"/>
</dbReference>
<protein>
    <submittedName>
        <fullName evidence="11">Glycosyl transferase family 2</fullName>
    </submittedName>
</protein>
<evidence type="ECO:0000259" key="10">
    <source>
        <dbReference type="Pfam" id="PF00535"/>
    </source>
</evidence>
<gene>
    <name evidence="11" type="ORF">D934_01710</name>
</gene>
<name>A0A060GXY7_XYLFS</name>
<evidence type="ECO:0000256" key="8">
    <source>
        <dbReference type="ARBA" id="ARBA00038152"/>
    </source>
</evidence>
<dbReference type="CDD" id="cd04187">
    <property type="entry name" value="DPM1_like_bac"/>
    <property type="match status" value="1"/>
</dbReference>